<dbReference type="EMBL" id="LAPV01000129">
    <property type="protein sequence ID" value="KKC32646.1"/>
    <property type="molecule type" value="Genomic_DNA"/>
</dbReference>
<dbReference type="EMBL" id="FOMB01000006">
    <property type="protein sequence ID" value="SFC50994.1"/>
    <property type="molecule type" value="Genomic_DNA"/>
</dbReference>
<dbReference type="STRING" id="728005.SAMN04488059_10656"/>
<dbReference type="RefSeq" id="WP_046171338.1">
    <property type="nucleotide sequence ID" value="NZ_FOMB01000006.1"/>
</dbReference>
<evidence type="ECO:0000313" key="4">
    <source>
        <dbReference type="Proteomes" id="UP000182258"/>
    </source>
</evidence>
<dbReference type="AlphaFoldDB" id="A0A0F5PW80"/>
<organism evidence="2 4">
    <name type="scientific">Devosia psychrophila</name>
    <dbReference type="NCBI Taxonomy" id="728005"/>
    <lineage>
        <taxon>Bacteria</taxon>
        <taxon>Pseudomonadati</taxon>
        <taxon>Pseudomonadota</taxon>
        <taxon>Alphaproteobacteria</taxon>
        <taxon>Hyphomicrobiales</taxon>
        <taxon>Devosiaceae</taxon>
        <taxon>Devosia</taxon>
    </lineage>
</organism>
<proteinExistence type="predicted"/>
<sequence length="227" mass="24930">MQVRQTSATVVLLGNFNPLIFHPEWLRSKGIIGAQEADAAIQSGIEVMTPDISIINLSSMRVVIETQRMIVSAQEDPLIRAKDFVVGSFTILEHTPVSALGINYEVTYLAANRAQWDELGDRLAPKGPWESLLSLSQSKNKSERTGGLRAITMELSVRPDGMPGYIRVTAEALQDDTYSTKIGVNDHYYLASKGNVPPALTAVKTIDENWEKSMQRAAVFTNSIVAP</sequence>
<accession>A0A0F5PW80</accession>
<dbReference type="Proteomes" id="UP000182258">
    <property type="component" value="Unassembled WGS sequence"/>
</dbReference>
<evidence type="ECO:0000313" key="3">
    <source>
        <dbReference type="Proteomes" id="UP000033519"/>
    </source>
</evidence>
<reference evidence="1 3" key="1">
    <citation type="submission" date="2015-03" db="EMBL/GenBank/DDBJ databases">
        <authorList>
            <person name="Lepp D."/>
            <person name="Hassan Y.I."/>
            <person name="Li X.-Z."/>
            <person name="Zhou T."/>
        </authorList>
    </citation>
    <scope>NUCLEOTIDE SEQUENCE [LARGE SCALE GENOMIC DNA]</scope>
    <source>
        <strain evidence="1 3">Cr7-05</strain>
    </source>
</reference>
<dbReference type="OrthoDB" id="1446591at2"/>
<reference evidence="2 4" key="2">
    <citation type="submission" date="2016-10" db="EMBL/GenBank/DDBJ databases">
        <authorList>
            <person name="de Groot N.N."/>
        </authorList>
    </citation>
    <scope>NUCLEOTIDE SEQUENCE [LARGE SCALE GENOMIC DNA]</scope>
    <source>
        <strain evidence="2 4">CGMCC 1.10210</strain>
    </source>
</reference>
<gene>
    <name evidence="2" type="ORF">SAMN04488059_10656</name>
    <name evidence="1" type="ORF">WH91_12500</name>
</gene>
<dbReference type="Proteomes" id="UP000033519">
    <property type="component" value="Unassembled WGS sequence"/>
</dbReference>
<evidence type="ECO:0000313" key="2">
    <source>
        <dbReference type="EMBL" id="SFC50994.1"/>
    </source>
</evidence>
<dbReference type="PATRIC" id="fig|728005.3.peg.659"/>
<protein>
    <submittedName>
        <fullName evidence="2">Uncharacterized protein</fullName>
    </submittedName>
</protein>
<keyword evidence="3" id="KW-1185">Reference proteome</keyword>
<name>A0A0F5PW80_9HYPH</name>
<evidence type="ECO:0000313" key="1">
    <source>
        <dbReference type="EMBL" id="KKC32646.1"/>
    </source>
</evidence>